<dbReference type="Proteomes" id="UP000717585">
    <property type="component" value="Unassembled WGS sequence"/>
</dbReference>
<gene>
    <name evidence="11" type="ORF">J8273_3352</name>
</gene>
<feature type="signal peptide" evidence="9">
    <location>
        <begin position="1"/>
        <end position="20"/>
    </location>
</feature>
<name>A0A8J6DZ66_9EUKA</name>
<dbReference type="GO" id="GO:0016020">
    <property type="term" value="C:membrane"/>
    <property type="evidence" value="ECO:0007669"/>
    <property type="project" value="UniProtKB-SubCell"/>
</dbReference>
<keyword evidence="3 7" id="KW-0812">Transmembrane</keyword>
<comment type="caution">
    <text evidence="11">The sequence shown here is derived from an EMBL/GenBank/DDBJ whole genome shotgun (WGS) entry which is preliminary data.</text>
</comment>
<reference evidence="11" key="1">
    <citation type="submission" date="2021-05" db="EMBL/GenBank/DDBJ databases">
        <title>A free-living protist that lacks canonical eukaryotic 1 DNA replication and segregation systems.</title>
        <authorList>
            <person name="Salas-Leiva D.E."/>
            <person name="Tromer E.C."/>
            <person name="Curtis B.A."/>
            <person name="Jerlstrom-Hultqvist J."/>
            <person name="Kolisko M."/>
            <person name="Yi Z."/>
            <person name="Salas-Leiva J.S."/>
            <person name="Gallot-Lavallee L."/>
            <person name="Kops G.J.P.L."/>
            <person name="Archibald J.M."/>
            <person name="Simpson A.G.B."/>
            <person name="Roger A.J."/>
        </authorList>
    </citation>
    <scope>NUCLEOTIDE SEQUENCE</scope>
    <source>
        <strain evidence="11">BICM</strain>
    </source>
</reference>
<evidence type="ECO:0000256" key="8">
    <source>
        <dbReference type="SAM" id="Phobius"/>
    </source>
</evidence>
<feature type="chain" id="PRO_5035195050" evidence="9">
    <location>
        <begin position="21"/>
        <end position="225"/>
    </location>
</feature>
<dbReference type="InterPro" id="IPR015720">
    <property type="entry name" value="Emp24-like"/>
</dbReference>
<protein>
    <submittedName>
        <fullName evidence="11">Emp24/gp25L/p24 family/GOLD</fullName>
    </submittedName>
</protein>
<comment type="similarity">
    <text evidence="2 7">Belongs to the EMP24/GP25L family.</text>
</comment>
<evidence type="ECO:0000256" key="5">
    <source>
        <dbReference type="ARBA" id="ARBA00022989"/>
    </source>
</evidence>
<dbReference type="InterPro" id="IPR009038">
    <property type="entry name" value="GOLD_dom"/>
</dbReference>
<evidence type="ECO:0000256" key="3">
    <source>
        <dbReference type="ARBA" id="ARBA00022692"/>
    </source>
</evidence>
<evidence type="ECO:0000256" key="7">
    <source>
        <dbReference type="RuleBase" id="RU003827"/>
    </source>
</evidence>
<sequence length="225" mass="25510">MHKVAFIFCFFLALVVQSNCLYWYMAGTESKEFYVDVFHDEVILVEYTFRTMPSSSRSSMTIPMGTATSLMIEVRDPQDSVVYRAEGNELGHFGFTSQLDGVYRIIFSQKNTQMFMRNRVRSRVSLDVTVGEDIGSEPAEPSGARADKAHIAVLTSSVARLKDKVDIIKMEQANSKSRDEKFSVKYAGIGSRIVFFALFQIAFFIGVGLWQMKDLKKFLVKTKVV</sequence>
<dbReference type="AlphaFoldDB" id="A0A8J6DZ66"/>
<dbReference type="PANTHER" id="PTHR22811">
    <property type="entry name" value="TRANSMEMBRANE EMP24 DOMAIN-CONTAINING PROTEIN"/>
    <property type="match status" value="1"/>
</dbReference>
<dbReference type="Pfam" id="PF01105">
    <property type="entry name" value="EMP24_GP25L"/>
    <property type="match status" value="1"/>
</dbReference>
<keyword evidence="5 8" id="KW-1133">Transmembrane helix</keyword>
<evidence type="ECO:0000256" key="6">
    <source>
        <dbReference type="ARBA" id="ARBA00023136"/>
    </source>
</evidence>
<evidence type="ECO:0000256" key="4">
    <source>
        <dbReference type="ARBA" id="ARBA00022729"/>
    </source>
</evidence>
<organism evidence="11 12">
    <name type="scientific">Carpediemonas membranifera</name>
    <dbReference type="NCBI Taxonomy" id="201153"/>
    <lineage>
        <taxon>Eukaryota</taxon>
        <taxon>Metamonada</taxon>
        <taxon>Carpediemonas-like organisms</taxon>
        <taxon>Carpediemonas</taxon>
    </lineage>
</organism>
<accession>A0A8J6DZ66</accession>
<dbReference type="EMBL" id="JAHDYR010000025">
    <property type="protein sequence ID" value="KAG9393219.1"/>
    <property type="molecule type" value="Genomic_DNA"/>
</dbReference>
<evidence type="ECO:0000256" key="9">
    <source>
        <dbReference type="SAM" id="SignalP"/>
    </source>
</evidence>
<dbReference type="PROSITE" id="PS50866">
    <property type="entry name" value="GOLD"/>
    <property type="match status" value="1"/>
</dbReference>
<evidence type="ECO:0000259" key="10">
    <source>
        <dbReference type="PROSITE" id="PS50866"/>
    </source>
</evidence>
<keyword evidence="6 8" id="KW-0472">Membrane</keyword>
<keyword evidence="12" id="KW-1185">Reference proteome</keyword>
<evidence type="ECO:0000313" key="12">
    <source>
        <dbReference type="Proteomes" id="UP000717585"/>
    </source>
</evidence>
<proteinExistence type="inferred from homology"/>
<feature type="transmembrane region" description="Helical" evidence="8">
    <location>
        <begin position="193"/>
        <end position="212"/>
    </location>
</feature>
<keyword evidence="4 9" id="KW-0732">Signal</keyword>
<feature type="domain" description="GOLD" evidence="10">
    <location>
        <begin position="18"/>
        <end position="130"/>
    </location>
</feature>
<evidence type="ECO:0000256" key="2">
    <source>
        <dbReference type="ARBA" id="ARBA00007104"/>
    </source>
</evidence>
<comment type="subcellular location">
    <subcellularLocation>
        <location evidence="1 7">Membrane</location>
        <topology evidence="1 7">Single-pass type I membrane protein</topology>
    </subcellularLocation>
</comment>
<dbReference type="OrthoDB" id="3427at2759"/>
<evidence type="ECO:0000256" key="1">
    <source>
        <dbReference type="ARBA" id="ARBA00004479"/>
    </source>
</evidence>
<evidence type="ECO:0000313" key="11">
    <source>
        <dbReference type="EMBL" id="KAG9393219.1"/>
    </source>
</evidence>
<dbReference type="SMART" id="SM01190">
    <property type="entry name" value="EMP24_GP25L"/>
    <property type="match status" value="1"/>
</dbReference>